<gene>
    <name evidence="3" type="ORF">IBL26_22260</name>
</gene>
<sequence length="434" mass="46320">MRRLLLSACLMLPAVAGMRPALAAPEITVLTSEDPALRLGRFAFPGGRTLELSVGIGSAAYHRPGDPGDIVYTLSDRGPNIACSEVEAVTGVARATLCAEDRNGRVYPVPGYSPTLYGVQLLPAEGRFRVFDSIAIKTRDGRPVSGLTNPLRGRTEQPLDGQGRRLAYDASAIDAEGLVRLPDGSAWIGEENAPSLVHVGADGRVLRRVVPVGGTAGELAAAGYEVVEGLPGILAMRQSNRGIESLAGTPDGATLYAVVQNPLANPDAAAYRAARNSRILRYDPAANRVTGEWVYPLDAPQSFRLDPSDAQNDPRISETAWLGPDRLLVLERTEKTTKLYEVRLNEATDIAGTRWDDVATRPTLEQSNDLPATGITAVSKRLVLDSADHPELPGKLEGIALLPDGTLMLINDDDFGITGERTRIVLVRGLALGL</sequence>
<feature type="chain" id="PRO_5045950730" evidence="1">
    <location>
        <begin position="24"/>
        <end position="434"/>
    </location>
</feature>
<feature type="signal peptide" evidence="1">
    <location>
        <begin position="1"/>
        <end position="23"/>
    </location>
</feature>
<protein>
    <submittedName>
        <fullName evidence="3">Esterase-like activity of phytase family protein</fullName>
    </submittedName>
</protein>
<evidence type="ECO:0000313" key="3">
    <source>
        <dbReference type="EMBL" id="MBC9209584.1"/>
    </source>
</evidence>
<dbReference type="Pfam" id="PF13449">
    <property type="entry name" value="Phytase-like"/>
    <property type="match status" value="1"/>
</dbReference>
<proteinExistence type="predicted"/>
<dbReference type="SUPFAM" id="SSF101898">
    <property type="entry name" value="NHL repeat"/>
    <property type="match status" value="1"/>
</dbReference>
<comment type="caution">
    <text evidence="3">The sequence shown here is derived from an EMBL/GenBank/DDBJ whole genome shotgun (WGS) entry which is preliminary data.</text>
</comment>
<feature type="domain" description="Phytase-like" evidence="2">
    <location>
        <begin position="140"/>
        <end position="415"/>
    </location>
</feature>
<keyword evidence="4" id="KW-1185">Reference proteome</keyword>
<organism evidence="3 4">
    <name type="scientific">Teichococcus aerophilus</name>
    <dbReference type="NCBI Taxonomy" id="1224513"/>
    <lineage>
        <taxon>Bacteria</taxon>
        <taxon>Pseudomonadati</taxon>
        <taxon>Pseudomonadota</taxon>
        <taxon>Alphaproteobacteria</taxon>
        <taxon>Acetobacterales</taxon>
        <taxon>Roseomonadaceae</taxon>
        <taxon>Roseomonas</taxon>
    </lineage>
</organism>
<dbReference type="PANTHER" id="PTHR37957">
    <property type="entry name" value="BLR7070 PROTEIN"/>
    <property type="match status" value="1"/>
</dbReference>
<accession>A0ABR7RSH2</accession>
<reference evidence="3 4" key="1">
    <citation type="journal article" date="2013" name="Int. J. Syst. Evol. Microbiol.">
        <title>Roseomonas aerophila sp. nov., isolated from air.</title>
        <authorList>
            <person name="Kim S.J."/>
            <person name="Weon H.Y."/>
            <person name="Ahn J.H."/>
            <person name="Hong S.B."/>
            <person name="Seok S.J."/>
            <person name="Whang K.S."/>
            <person name="Kwon S.W."/>
        </authorList>
    </citation>
    <scope>NUCLEOTIDE SEQUENCE [LARGE SCALE GENOMIC DNA]</scope>
    <source>
        <strain evidence="3 4">NBRC 108923</strain>
    </source>
</reference>
<dbReference type="EMBL" id="JACTVA010000061">
    <property type="protein sequence ID" value="MBC9209584.1"/>
    <property type="molecule type" value="Genomic_DNA"/>
</dbReference>
<dbReference type="Proteomes" id="UP000626026">
    <property type="component" value="Unassembled WGS sequence"/>
</dbReference>
<evidence type="ECO:0000313" key="4">
    <source>
        <dbReference type="Proteomes" id="UP000626026"/>
    </source>
</evidence>
<evidence type="ECO:0000256" key="1">
    <source>
        <dbReference type="SAM" id="SignalP"/>
    </source>
</evidence>
<keyword evidence="1" id="KW-0732">Signal</keyword>
<dbReference type="InterPro" id="IPR027372">
    <property type="entry name" value="Phytase-like_dom"/>
</dbReference>
<evidence type="ECO:0000259" key="2">
    <source>
        <dbReference type="Pfam" id="PF13449"/>
    </source>
</evidence>
<name>A0ABR7RSH2_9PROT</name>
<dbReference type="PANTHER" id="PTHR37957:SF1">
    <property type="entry name" value="PHYTASE-LIKE DOMAIN-CONTAINING PROTEIN"/>
    <property type="match status" value="1"/>
</dbReference>